<dbReference type="CDD" id="cd05233">
    <property type="entry name" value="SDR_c"/>
    <property type="match status" value="1"/>
</dbReference>
<dbReference type="InterPro" id="IPR002347">
    <property type="entry name" value="SDR_fam"/>
</dbReference>
<reference evidence="2 3" key="1">
    <citation type="submission" date="2020-06" db="EMBL/GenBank/DDBJ databases">
        <title>Actinomadura xiongansis sp. nov., isolated from soil of Baiyangdian.</title>
        <authorList>
            <person name="Zhang X."/>
        </authorList>
    </citation>
    <scope>NUCLEOTIDE SEQUENCE [LARGE SCALE GENOMIC DNA]</scope>
    <source>
        <strain evidence="2 3">HBUM206468</strain>
    </source>
</reference>
<dbReference type="Proteomes" id="UP000805614">
    <property type="component" value="Unassembled WGS sequence"/>
</dbReference>
<evidence type="ECO:0000313" key="3">
    <source>
        <dbReference type="Proteomes" id="UP000805614"/>
    </source>
</evidence>
<evidence type="ECO:0000313" key="2">
    <source>
        <dbReference type="EMBL" id="MBC6467838.1"/>
    </source>
</evidence>
<protein>
    <submittedName>
        <fullName evidence="2">SDR family oxidoreductase</fullName>
    </submittedName>
</protein>
<dbReference type="EMBL" id="JABVEC010000015">
    <property type="protein sequence ID" value="MBC6467838.1"/>
    <property type="molecule type" value="Genomic_DNA"/>
</dbReference>
<gene>
    <name evidence="2" type="ORF">HKK74_20405</name>
</gene>
<dbReference type="InterPro" id="IPR036291">
    <property type="entry name" value="NAD(P)-bd_dom_sf"/>
</dbReference>
<name>A0ABR7LT32_9ACTN</name>
<dbReference type="PANTHER" id="PTHR42879">
    <property type="entry name" value="3-OXOACYL-(ACYL-CARRIER-PROTEIN) REDUCTASE"/>
    <property type="match status" value="1"/>
</dbReference>
<organism evidence="2 3">
    <name type="scientific">Actinomadura alba</name>
    <dbReference type="NCBI Taxonomy" id="406431"/>
    <lineage>
        <taxon>Bacteria</taxon>
        <taxon>Bacillati</taxon>
        <taxon>Actinomycetota</taxon>
        <taxon>Actinomycetes</taxon>
        <taxon>Streptosporangiales</taxon>
        <taxon>Thermomonosporaceae</taxon>
        <taxon>Actinomadura</taxon>
    </lineage>
</organism>
<dbReference type="InterPro" id="IPR020904">
    <property type="entry name" value="Sc_DH/Rdtase_CS"/>
</dbReference>
<dbReference type="PROSITE" id="PS00061">
    <property type="entry name" value="ADH_SHORT"/>
    <property type="match status" value="1"/>
</dbReference>
<comment type="caution">
    <text evidence="2">The sequence shown here is derived from an EMBL/GenBank/DDBJ whole genome shotgun (WGS) entry which is preliminary data.</text>
</comment>
<dbReference type="RefSeq" id="WP_187244857.1">
    <property type="nucleotide sequence ID" value="NZ_BAAAOK010000001.1"/>
</dbReference>
<dbReference type="Pfam" id="PF13561">
    <property type="entry name" value="adh_short_C2"/>
    <property type="match status" value="1"/>
</dbReference>
<proteinExistence type="inferred from homology"/>
<dbReference type="PANTHER" id="PTHR42879:SF2">
    <property type="entry name" value="3-OXOACYL-[ACYL-CARRIER-PROTEIN] REDUCTASE FABG"/>
    <property type="match status" value="1"/>
</dbReference>
<accession>A0ABR7LT32</accession>
<sequence>MIIDLTGRTAFVSGSTQGIGRVIAARLAAAGAETTINGRDDDRVRAVVDELRAQSPDARIDGIAADVSRPEGAQAVFEALPDVDVLVNNLGIFSAQPVLEIDDDTWRRFWEVNVMSGVRLTRHYLPGMRDRGWGRVQFMASDSAVVIPEEMVHYGVTKTALLGVSRGFAKAMAGTGVTVNAVIAGPTRTRGVENFVRSLVGDELPWEQAQDEFMKHHRPNSLLRRLIEPEEIANMVVYLSSDHASATTGGALRADGGYVDSILP</sequence>
<keyword evidence="3" id="KW-1185">Reference proteome</keyword>
<dbReference type="InterPro" id="IPR050259">
    <property type="entry name" value="SDR"/>
</dbReference>
<dbReference type="SUPFAM" id="SSF51735">
    <property type="entry name" value="NAD(P)-binding Rossmann-fold domains"/>
    <property type="match status" value="1"/>
</dbReference>
<dbReference type="Gene3D" id="3.40.50.720">
    <property type="entry name" value="NAD(P)-binding Rossmann-like Domain"/>
    <property type="match status" value="1"/>
</dbReference>
<comment type="similarity">
    <text evidence="1">Belongs to the short-chain dehydrogenases/reductases (SDR) family.</text>
</comment>
<evidence type="ECO:0000256" key="1">
    <source>
        <dbReference type="ARBA" id="ARBA00006484"/>
    </source>
</evidence>
<dbReference type="PRINTS" id="PR00081">
    <property type="entry name" value="GDHRDH"/>
</dbReference>